<reference evidence="2" key="1">
    <citation type="submission" date="2023-03" db="EMBL/GenBank/DDBJ databases">
        <title>Complete genome of Cladonia borealis.</title>
        <authorList>
            <person name="Park H."/>
        </authorList>
    </citation>
    <scope>NUCLEOTIDE SEQUENCE</scope>
    <source>
        <strain evidence="2">ANT050790</strain>
    </source>
</reference>
<feature type="compositionally biased region" description="Low complexity" evidence="1">
    <location>
        <begin position="920"/>
        <end position="947"/>
    </location>
</feature>
<evidence type="ECO:0000313" key="2">
    <source>
        <dbReference type="EMBL" id="KAK0511104.1"/>
    </source>
</evidence>
<evidence type="ECO:0000313" key="3">
    <source>
        <dbReference type="Proteomes" id="UP001166286"/>
    </source>
</evidence>
<feature type="compositionally biased region" description="Polar residues" evidence="1">
    <location>
        <begin position="362"/>
        <end position="377"/>
    </location>
</feature>
<gene>
    <name evidence="2" type="ORF">JMJ35_006656</name>
</gene>
<feature type="compositionally biased region" description="Pro residues" evidence="1">
    <location>
        <begin position="460"/>
        <end position="471"/>
    </location>
</feature>
<feature type="compositionally biased region" description="Low complexity" evidence="1">
    <location>
        <begin position="695"/>
        <end position="716"/>
    </location>
</feature>
<feature type="region of interest" description="Disordered" evidence="1">
    <location>
        <begin position="155"/>
        <end position="197"/>
    </location>
</feature>
<dbReference type="PANTHER" id="PTHR36223:SF1">
    <property type="entry name" value="TRANSCRIPTION ELONGATION FACTOR EAF N-TERMINAL DOMAIN-CONTAINING PROTEIN"/>
    <property type="match status" value="1"/>
</dbReference>
<evidence type="ECO:0000256" key="1">
    <source>
        <dbReference type="SAM" id="MobiDB-lite"/>
    </source>
</evidence>
<feature type="compositionally biased region" description="Polar residues" evidence="1">
    <location>
        <begin position="905"/>
        <end position="919"/>
    </location>
</feature>
<feature type="compositionally biased region" description="Gly residues" evidence="1">
    <location>
        <begin position="992"/>
        <end position="1010"/>
    </location>
</feature>
<feature type="compositionally biased region" description="Pro residues" evidence="1">
    <location>
        <begin position="735"/>
        <end position="754"/>
    </location>
</feature>
<name>A0AA39QZG5_9LECA</name>
<feature type="compositionally biased region" description="Basic and acidic residues" evidence="1">
    <location>
        <begin position="964"/>
        <end position="982"/>
    </location>
</feature>
<feature type="compositionally biased region" description="Gly residues" evidence="1">
    <location>
        <begin position="1157"/>
        <end position="1196"/>
    </location>
</feature>
<organism evidence="2 3">
    <name type="scientific">Cladonia borealis</name>
    <dbReference type="NCBI Taxonomy" id="184061"/>
    <lineage>
        <taxon>Eukaryota</taxon>
        <taxon>Fungi</taxon>
        <taxon>Dikarya</taxon>
        <taxon>Ascomycota</taxon>
        <taxon>Pezizomycotina</taxon>
        <taxon>Lecanoromycetes</taxon>
        <taxon>OSLEUM clade</taxon>
        <taxon>Lecanoromycetidae</taxon>
        <taxon>Lecanorales</taxon>
        <taxon>Lecanorineae</taxon>
        <taxon>Cladoniaceae</taxon>
        <taxon>Cladonia</taxon>
    </lineage>
</organism>
<feature type="compositionally biased region" description="Gly residues" evidence="1">
    <location>
        <begin position="494"/>
        <end position="505"/>
    </location>
</feature>
<dbReference type="PANTHER" id="PTHR36223">
    <property type="entry name" value="BETA-LACTAMASE-TYPE TRANSPEPTIDASE FOLD DOMAIN CONTAINING PROTEIN"/>
    <property type="match status" value="1"/>
</dbReference>
<protein>
    <submittedName>
        <fullName evidence="2">Uncharacterized protein</fullName>
    </submittedName>
</protein>
<proteinExistence type="predicted"/>
<feature type="compositionally biased region" description="Polar residues" evidence="1">
    <location>
        <begin position="1067"/>
        <end position="1080"/>
    </location>
</feature>
<feature type="compositionally biased region" description="Low complexity" evidence="1">
    <location>
        <begin position="1017"/>
        <end position="1029"/>
    </location>
</feature>
<feature type="compositionally biased region" description="Low complexity" evidence="1">
    <location>
        <begin position="764"/>
        <end position="777"/>
    </location>
</feature>
<dbReference type="Proteomes" id="UP001166286">
    <property type="component" value="Unassembled WGS sequence"/>
</dbReference>
<dbReference type="EMBL" id="JAFEKC020000014">
    <property type="protein sequence ID" value="KAK0511104.1"/>
    <property type="molecule type" value="Genomic_DNA"/>
</dbReference>
<feature type="region of interest" description="Disordered" evidence="1">
    <location>
        <begin position="213"/>
        <end position="849"/>
    </location>
</feature>
<feature type="compositionally biased region" description="Basic and acidic residues" evidence="1">
    <location>
        <begin position="249"/>
        <end position="265"/>
    </location>
</feature>
<feature type="compositionally biased region" description="Gly residues" evidence="1">
    <location>
        <begin position="1030"/>
        <end position="1040"/>
    </location>
</feature>
<keyword evidence="3" id="KW-1185">Reference proteome</keyword>
<feature type="compositionally biased region" description="Gly residues" evidence="1">
    <location>
        <begin position="1093"/>
        <end position="1103"/>
    </location>
</feature>
<accession>A0AA39QZG5</accession>
<feature type="compositionally biased region" description="Low complexity" evidence="1">
    <location>
        <begin position="569"/>
        <end position="581"/>
    </location>
</feature>
<feature type="compositionally biased region" description="Basic and acidic residues" evidence="1">
    <location>
        <begin position="639"/>
        <end position="656"/>
    </location>
</feature>
<feature type="region of interest" description="Disordered" evidence="1">
    <location>
        <begin position="905"/>
        <end position="1196"/>
    </location>
</feature>
<dbReference type="AlphaFoldDB" id="A0AA39QZG5"/>
<sequence>MPTLKHLTCHVEWSSSNIPLEEYNTTYADGYVSTYIAIPSTPTPFSIHLTSHGYIAPGLAMFVYMDGVYQVNRNRRNLKIPGEGTKRSHTEVDFRVRQKEELLWDGSFEGKEWRFERANIVDSPNGEGEQRAPHDGEYVGTIEIVVLRCLPATDDMTKSTSTSSRTAGHRQMKDESSSSSDEPSGTDHPRFPEVFDGAGDSYPVLTLKAQAKPKHKFTPKNQFGGKAFGLDGSWDEDTEAKNTTGDTFDWDKPDEGQRSDNKDAWGDPPSPVAEVNDKALASWDNPPPPKEEAKTDTWGVWSDKPASQPEGEKKGKGAWSVRDIPTIRNEETNKGGIEMTSATTGVWHPSSKLAASGHGSDNGVTSSNSGGDGTTRTEPPRSRGRHSRTSSNHQHQPVMRLRGGAAGSYTVGTPGAGHQTPTVIVNINNGPPADNGPPPPRDWMAEARKEREQSKGNKIPTPPTSPTPPANDPWTTDLPPYDPSQDPAVNGKGDQNGAGSWGRNGNGQQMPGAWDDSGNDGWGNENNRKDNYDWNATGHDNDKGNNDSSWGNAGNDPFVDAPKDDAKTNNDSWGNDNNNQDTSWGNDNNNQDTSWGNDNNNQDTSWGADNANNNAQDTSWDAGNGNGNAQDTSWGGNTDNKDQQDDSWGKENDKANDFSWGADKTEPEAKVGSTDPATRKPSDSKAASLFTFGNSKPKQSKAGSAKSKVSANSKNNGWSFTALNSPKKSKKGTPKPNPVPGAWSPPPTSPPPSPKSKKNKRSKSSSSPKSSPTLISPTPQPHPKPYWSNWRIPHSPFTDSPIKQEPPPPPCEDPLYPVPRAVARRHGTSHQVQPGKAAPYVHKKNKPQYMDGMESPYAVFEFHYRDKETLERILSHSLPSEPAAHEKLRLRALSKSELIDAFIQTKTKLSSNTPSQHNISNPKSKPNKSTSSRKASASTTSTGKAATLRSNPKNIQEGPDIEALDQRLRKLETSKSEGEGEGVKGWLEDTQGEGGDWGANGNGNGNGNGNEGDTKENNNNGWDANDNGNGSIGGNWGGTSGNTKKSKPSGKATAKGNNKKPKENSGAWGTNSSWNDKNASNTGGNGNDWNDTSGGGNSGGGNNNKGKKNDDNDNNAWGAGSSWDKKDDNGGDAGVGNGDDWNDTSGGGNGHDWNATTGGGGGGWNDTSGGGNGGGHDWNAGNSGGGGGGRGGGSAW</sequence>
<feature type="compositionally biased region" description="Basic and acidic residues" evidence="1">
    <location>
        <begin position="443"/>
        <end position="455"/>
    </location>
</feature>
<comment type="caution">
    <text evidence="2">The sequence shown here is derived from an EMBL/GenBank/DDBJ whole genome shotgun (WGS) entry which is preliminary data.</text>
</comment>
<feature type="compositionally biased region" description="Polar residues" evidence="1">
    <location>
        <begin position="582"/>
        <end position="638"/>
    </location>
</feature>